<dbReference type="Proteomes" id="UP000295726">
    <property type="component" value="Unassembled WGS sequence"/>
</dbReference>
<keyword evidence="9 13" id="KW-1133">Transmembrane helix</keyword>
<evidence type="ECO:0000256" key="8">
    <source>
        <dbReference type="ARBA" id="ARBA00022958"/>
    </source>
</evidence>
<keyword evidence="8 12" id="KW-0630">Potassium</keyword>
<keyword evidence="10" id="KW-0406">Ion transport</keyword>
<evidence type="ECO:0000256" key="10">
    <source>
        <dbReference type="ARBA" id="ARBA00023065"/>
    </source>
</evidence>
<feature type="binding site" evidence="12">
    <location>
        <position position="429"/>
    </location>
    <ligand>
        <name>K(+)</name>
        <dbReference type="ChEBI" id="CHEBI:29103"/>
    </ligand>
</feature>
<feature type="binding site" evidence="12">
    <location>
        <position position="218"/>
    </location>
    <ligand>
        <name>K(+)</name>
        <dbReference type="ChEBI" id="CHEBI:29103"/>
    </ligand>
</feature>
<evidence type="ECO:0000256" key="6">
    <source>
        <dbReference type="ARBA" id="ARBA00022538"/>
    </source>
</evidence>
<evidence type="ECO:0000256" key="3">
    <source>
        <dbReference type="ARBA" id="ARBA00022448"/>
    </source>
</evidence>
<keyword evidence="7 13" id="KW-0812">Transmembrane</keyword>
<feature type="transmembrane region" description="Helical" evidence="13">
    <location>
        <begin position="299"/>
        <end position="318"/>
    </location>
</feature>
<feature type="transmembrane region" description="Helical" evidence="13">
    <location>
        <begin position="237"/>
        <end position="258"/>
    </location>
</feature>
<keyword evidence="12" id="KW-0479">Metal-binding</keyword>
<keyword evidence="11 13" id="KW-0472">Membrane</keyword>
<feature type="binding site" evidence="12">
    <location>
        <position position="313"/>
    </location>
    <ligand>
        <name>K(+)</name>
        <dbReference type="ChEBI" id="CHEBI:29103"/>
    </ligand>
</feature>
<dbReference type="AlphaFoldDB" id="A0A4R3JZY1"/>
<comment type="similarity">
    <text evidence="2">Belongs to the TrkH potassium transport family.</text>
</comment>
<feature type="transmembrane region" description="Helical" evidence="13">
    <location>
        <begin position="37"/>
        <end position="57"/>
    </location>
</feature>
<evidence type="ECO:0000256" key="9">
    <source>
        <dbReference type="ARBA" id="ARBA00022989"/>
    </source>
</evidence>
<feature type="binding site" evidence="12">
    <location>
        <position position="312"/>
    </location>
    <ligand>
        <name>K(+)</name>
        <dbReference type="ChEBI" id="CHEBI:29103"/>
    </ligand>
</feature>
<dbReference type="InterPro" id="IPR004772">
    <property type="entry name" value="TrkH"/>
</dbReference>
<feature type="transmembrane region" description="Helical" evidence="13">
    <location>
        <begin position="181"/>
        <end position="201"/>
    </location>
</feature>
<dbReference type="RefSeq" id="WP_132383574.1">
    <property type="nucleotide sequence ID" value="NZ_SLZZ01000033.1"/>
</dbReference>
<dbReference type="GO" id="GO:0015379">
    <property type="term" value="F:potassium:chloride symporter activity"/>
    <property type="evidence" value="ECO:0007669"/>
    <property type="project" value="InterPro"/>
</dbReference>
<comment type="subcellular location">
    <subcellularLocation>
        <location evidence="1">Cell inner membrane</location>
        <topology evidence="1">Multi-pass membrane protein</topology>
    </subcellularLocation>
</comment>
<evidence type="ECO:0000313" key="15">
    <source>
        <dbReference type="Proteomes" id="UP000295726"/>
    </source>
</evidence>
<evidence type="ECO:0000256" key="4">
    <source>
        <dbReference type="ARBA" id="ARBA00022475"/>
    </source>
</evidence>
<keyword evidence="5" id="KW-0997">Cell inner membrane</keyword>
<dbReference type="EMBL" id="SLZZ01000033">
    <property type="protein sequence ID" value="TCS74856.1"/>
    <property type="molecule type" value="Genomic_DNA"/>
</dbReference>
<feature type="transmembrane region" description="Helical" evidence="13">
    <location>
        <begin position="270"/>
        <end position="292"/>
    </location>
</feature>
<evidence type="ECO:0000256" key="1">
    <source>
        <dbReference type="ARBA" id="ARBA00004429"/>
    </source>
</evidence>
<feature type="binding site" evidence="12">
    <location>
        <position position="109"/>
    </location>
    <ligand>
        <name>K(+)</name>
        <dbReference type="ChEBI" id="CHEBI:29103"/>
    </ligand>
</feature>
<feature type="transmembrane region" description="Helical" evidence="13">
    <location>
        <begin position="7"/>
        <end position="31"/>
    </location>
</feature>
<dbReference type="PANTHER" id="PTHR32024">
    <property type="entry name" value="TRK SYSTEM POTASSIUM UPTAKE PROTEIN TRKG-RELATED"/>
    <property type="match status" value="1"/>
</dbReference>
<comment type="caution">
    <text evidence="14">The sequence shown here is derived from an EMBL/GenBank/DDBJ whole genome shotgun (WGS) entry which is preliminary data.</text>
</comment>
<organism evidence="14 15">
    <name type="scientific">Muricomes intestini</name>
    <dbReference type="NCBI Taxonomy" id="1796634"/>
    <lineage>
        <taxon>Bacteria</taxon>
        <taxon>Bacillati</taxon>
        <taxon>Bacillota</taxon>
        <taxon>Clostridia</taxon>
        <taxon>Lachnospirales</taxon>
        <taxon>Lachnospiraceae</taxon>
        <taxon>Muricomes</taxon>
    </lineage>
</organism>
<evidence type="ECO:0000256" key="11">
    <source>
        <dbReference type="ARBA" id="ARBA00023136"/>
    </source>
</evidence>
<evidence type="ECO:0000256" key="7">
    <source>
        <dbReference type="ARBA" id="ARBA00022692"/>
    </source>
</evidence>
<evidence type="ECO:0000256" key="5">
    <source>
        <dbReference type="ARBA" id="ARBA00022519"/>
    </source>
</evidence>
<feature type="transmembrane region" description="Helical" evidence="13">
    <location>
        <begin position="330"/>
        <end position="357"/>
    </location>
</feature>
<dbReference type="GO" id="GO:0005886">
    <property type="term" value="C:plasma membrane"/>
    <property type="evidence" value="ECO:0007669"/>
    <property type="project" value="UniProtKB-SubCell"/>
</dbReference>
<dbReference type="InterPro" id="IPR003445">
    <property type="entry name" value="Cat_transpt"/>
</dbReference>
<keyword evidence="3" id="KW-0813">Transport</keyword>
<sequence length="481" mass="53027">MNYKMIVYILGKMLGVEGGLLLIPATVSLIYGEKSGFSFLIVSAVLFLIFMVFGQKVPKNKMIYGKEGMAIVGLAWILWALFGAIPFVLSSSIPNYLDAFFETVSGFTTTGSTILTDIEALPKGILFWRSFTHWVGGMGVLVFVMMLTTLDDENSMQLMRAEVPGPVVGKLVPKARSTARILYTMYFVLTAALIFFLLLGGMNLYDALIHSFSVAGTGGFTNRNASVSYYDSAYIEGVLSVFMVLFGVNFNLYFLLWMKNGKAALKDGELRAYLGIIGGAIAIITINTLNIYGNVIRAFRYAAFQVTTIITTTGFYSVDFDIWPQLSKVVLLALMIIGACAGSTGGGIKVSRLVILLKSIKQEMKKMFHSKSVTVVKMNGKRLSKDTVHGVYVYFICYVMIMLVSILLVSINDYDLTTTVSAVLTTLNNVGPGLELAGPVESFHIFSPLSKVVFCIDMLLGRLEIFPYLLLASPEVWRRRF</sequence>
<keyword evidence="15" id="KW-1185">Reference proteome</keyword>
<dbReference type="Pfam" id="PF02386">
    <property type="entry name" value="TrkH"/>
    <property type="match status" value="1"/>
</dbReference>
<protein>
    <submittedName>
        <fullName evidence="14">Trk system potassium uptake protein TrkH</fullName>
    </submittedName>
</protein>
<dbReference type="OrthoDB" id="9810952at2"/>
<keyword evidence="6" id="KW-0633">Potassium transport</keyword>
<dbReference type="PIRSF" id="PIRSF006247">
    <property type="entry name" value="TrkH"/>
    <property type="match status" value="1"/>
</dbReference>
<evidence type="ECO:0000256" key="13">
    <source>
        <dbReference type="SAM" id="Phobius"/>
    </source>
</evidence>
<feature type="binding site" evidence="12">
    <location>
        <position position="430"/>
    </location>
    <ligand>
        <name>K(+)</name>
        <dbReference type="ChEBI" id="CHEBI:29103"/>
    </ligand>
</feature>
<evidence type="ECO:0000256" key="12">
    <source>
        <dbReference type="PIRSR" id="PIRSR006247-1"/>
    </source>
</evidence>
<evidence type="ECO:0000256" key="2">
    <source>
        <dbReference type="ARBA" id="ARBA00009137"/>
    </source>
</evidence>
<evidence type="ECO:0000313" key="14">
    <source>
        <dbReference type="EMBL" id="TCS74856.1"/>
    </source>
</evidence>
<feature type="binding site" evidence="12">
    <location>
        <position position="110"/>
    </location>
    <ligand>
        <name>K(+)</name>
        <dbReference type="ChEBI" id="CHEBI:29103"/>
    </ligand>
</feature>
<reference evidence="14 15" key="1">
    <citation type="submission" date="2019-03" db="EMBL/GenBank/DDBJ databases">
        <title>Genomic Encyclopedia of Type Strains, Phase IV (KMG-IV): sequencing the most valuable type-strain genomes for metagenomic binning, comparative biology and taxonomic classification.</title>
        <authorList>
            <person name="Goeker M."/>
        </authorList>
    </citation>
    <scope>NUCLEOTIDE SEQUENCE [LARGE SCALE GENOMIC DNA]</scope>
    <source>
        <strain evidence="14 15">DSM 29489</strain>
    </source>
</reference>
<feature type="transmembrane region" description="Helical" evidence="13">
    <location>
        <begin position="69"/>
        <end position="89"/>
    </location>
</feature>
<name>A0A4R3JZY1_9FIRM</name>
<keyword evidence="4" id="KW-1003">Cell membrane</keyword>
<gene>
    <name evidence="14" type="ORF">EDD59_1339</name>
</gene>
<dbReference type="GO" id="GO:0046872">
    <property type="term" value="F:metal ion binding"/>
    <property type="evidence" value="ECO:0007669"/>
    <property type="project" value="UniProtKB-KW"/>
</dbReference>
<dbReference type="PANTHER" id="PTHR32024:SF2">
    <property type="entry name" value="TRK SYSTEM POTASSIUM UPTAKE PROTEIN TRKG-RELATED"/>
    <property type="match status" value="1"/>
</dbReference>
<feature type="transmembrane region" description="Helical" evidence="13">
    <location>
        <begin position="131"/>
        <end position="150"/>
    </location>
</feature>
<proteinExistence type="inferred from homology"/>
<accession>A0A4R3JZY1</accession>
<feature type="transmembrane region" description="Helical" evidence="13">
    <location>
        <begin position="391"/>
        <end position="411"/>
    </location>
</feature>